<dbReference type="AlphaFoldDB" id="W2T698"/>
<organism evidence="2 3">
    <name type="scientific">Necator americanus</name>
    <name type="common">Human hookworm</name>
    <dbReference type="NCBI Taxonomy" id="51031"/>
    <lineage>
        <taxon>Eukaryota</taxon>
        <taxon>Metazoa</taxon>
        <taxon>Ecdysozoa</taxon>
        <taxon>Nematoda</taxon>
        <taxon>Chromadorea</taxon>
        <taxon>Rhabditida</taxon>
        <taxon>Rhabditina</taxon>
        <taxon>Rhabditomorpha</taxon>
        <taxon>Strongyloidea</taxon>
        <taxon>Ancylostomatidae</taxon>
        <taxon>Bunostominae</taxon>
        <taxon>Necator</taxon>
    </lineage>
</organism>
<name>W2T698_NECAM</name>
<sequence>MSGTKVGELQSRPRSPNFENAHAVPVSCGAAWWRMSPKIDRNTWKILTQIVVSTSVGDNGCYEKHIFCLQQSLTEINQKDRDFCEGYGI</sequence>
<evidence type="ECO:0000313" key="2">
    <source>
        <dbReference type="EMBL" id="ETN77535.1"/>
    </source>
</evidence>
<evidence type="ECO:0000313" key="3">
    <source>
        <dbReference type="Proteomes" id="UP000053676"/>
    </source>
</evidence>
<accession>W2T698</accession>
<proteinExistence type="predicted"/>
<protein>
    <submittedName>
        <fullName evidence="2">Uncharacterized protein</fullName>
    </submittedName>
</protein>
<dbReference type="KEGG" id="nai:NECAME_10993"/>
<keyword evidence="3" id="KW-1185">Reference proteome</keyword>
<evidence type="ECO:0000256" key="1">
    <source>
        <dbReference type="SAM" id="MobiDB-lite"/>
    </source>
</evidence>
<reference evidence="3" key="1">
    <citation type="journal article" date="2014" name="Nat. Genet.">
        <title>Genome of the human hookworm Necator americanus.</title>
        <authorList>
            <person name="Tang Y.T."/>
            <person name="Gao X."/>
            <person name="Rosa B.A."/>
            <person name="Abubucker S."/>
            <person name="Hallsworth-Pepin K."/>
            <person name="Martin J."/>
            <person name="Tyagi R."/>
            <person name="Heizer E."/>
            <person name="Zhang X."/>
            <person name="Bhonagiri-Palsikar V."/>
            <person name="Minx P."/>
            <person name="Warren W.C."/>
            <person name="Wang Q."/>
            <person name="Zhan B."/>
            <person name="Hotez P.J."/>
            <person name="Sternberg P.W."/>
            <person name="Dougall A."/>
            <person name="Gaze S.T."/>
            <person name="Mulvenna J."/>
            <person name="Sotillo J."/>
            <person name="Ranganathan S."/>
            <person name="Rabelo E.M."/>
            <person name="Wilson R.K."/>
            <person name="Felgner P.L."/>
            <person name="Bethony J."/>
            <person name="Hawdon J.M."/>
            <person name="Gasser R.B."/>
            <person name="Loukas A."/>
            <person name="Mitreva M."/>
        </authorList>
    </citation>
    <scope>NUCLEOTIDE SEQUENCE [LARGE SCALE GENOMIC DNA]</scope>
</reference>
<feature type="region of interest" description="Disordered" evidence="1">
    <location>
        <begin position="1"/>
        <end position="21"/>
    </location>
</feature>
<gene>
    <name evidence="2" type="ORF">NECAME_10993</name>
</gene>
<dbReference type="EMBL" id="KI660166">
    <property type="protein sequence ID" value="ETN77535.1"/>
    <property type="molecule type" value="Genomic_DNA"/>
</dbReference>
<dbReference type="Proteomes" id="UP000053676">
    <property type="component" value="Unassembled WGS sequence"/>
</dbReference>